<dbReference type="PANTHER" id="PTHR47735">
    <property type="entry name" value="POTASSIUM VOLTAGE-GATED CHANNEL SUBFAMILY KQT MEMBER 4"/>
    <property type="match status" value="1"/>
</dbReference>
<feature type="compositionally biased region" description="Gly residues" evidence="1">
    <location>
        <begin position="63"/>
        <end position="76"/>
    </location>
</feature>
<evidence type="ECO:0000256" key="1">
    <source>
        <dbReference type="SAM" id="MobiDB-lite"/>
    </source>
</evidence>
<gene>
    <name evidence="2" type="primary">KCNQ5_1</name>
    <name evidence="2" type="ORF">EYF80_008611</name>
</gene>
<proteinExistence type="predicted"/>
<protein>
    <submittedName>
        <fullName evidence="2">Potassium voltage-gated channel subfamily KQT member 5</fullName>
    </submittedName>
</protein>
<feature type="compositionally biased region" description="Basic and acidic residues" evidence="1">
    <location>
        <begin position="86"/>
        <end position="100"/>
    </location>
</feature>
<name>A0A4Z2ISS6_9TELE</name>
<dbReference type="GO" id="GO:0008076">
    <property type="term" value="C:voltage-gated potassium channel complex"/>
    <property type="evidence" value="ECO:0007669"/>
    <property type="project" value="TreeGrafter"/>
</dbReference>
<dbReference type="InterPro" id="IPR003937">
    <property type="entry name" value="K_chnl_volt-dep_KCNQ"/>
</dbReference>
<reference evidence="2 3" key="1">
    <citation type="submission" date="2019-03" db="EMBL/GenBank/DDBJ databases">
        <title>First draft genome of Liparis tanakae, snailfish: a comprehensive survey of snailfish specific genes.</title>
        <authorList>
            <person name="Kim W."/>
            <person name="Song I."/>
            <person name="Jeong J.-H."/>
            <person name="Kim D."/>
            <person name="Kim S."/>
            <person name="Ryu S."/>
            <person name="Song J.Y."/>
            <person name="Lee S.K."/>
        </authorList>
    </citation>
    <scope>NUCLEOTIDE SEQUENCE [LARGE SCALE GENOMIC DNA]</scope>
    <source>
        <tissue evidence="2">Muscle</tissue>
    </source>
</reference>
<organism evidence="2 3">
    <name type="scientific">Liparis tanakae</name>
    <name type="common">Tanaka's snailfish</name>
    <dbReference type="NCBI Taxonomy" id="230148"/>
    <lineage>
        <taxon>Eukaryota</taxon>
        <taxon>Metazoa</taxon>
        <taxon>Chordata</taxon>
        <taxon>Craniata</taxon>
        <taxon>Vertebrata</taxon>
        <taxon>Euteleostomi</taxon>
        <taxon>Actinopterygii</taxon>
        <taxon>Neopterygii</taxon>
        <taxon>Teleostei</taxon>
        <taxon>Neoteleostei</taxon>
        <taxon>Acanthomorphata</taxon>
        <taxon>Eupercaria</taxon>
        <taxon>Perciformes</taxon>
        <taxon>Cottioidei</taxon>
        <taxon>Cottales</taxon>
        <taxon>Liparidae</taxon>
        <taxon>Liparis</taxon>
    </lineage>
</organism>
<keyword evidence="3" id="KW-1185">Reference proteome</keyword>
<evidence type="ECO:0000313" key="3">
    <source>
        <dbReference type="Proteomes" id="UP000314294"/>
    </source>
</evidence>
<feature type="region of interest" description="Disordered" evidence="1">
    <location>
        <begin position="35"/>
        <end position="114"/>
    </location>
</feature>
<dbReference type="AlphaFoldDB" id="A0A4Z2ISS6"/>
<sequence>MGHVTKVMIIWTDPEELVMEMRSAPDLRRLVKVSKPDCGSAQHGATGRRAAGDATPRSHAGDEGSGGGGGGGGGAEGLWLKSSTGRRADEHAPKDVESGRRTMSNNGARAADGLLSPAGAAGAAGGGGGGGAERKQGARLSLLGKPLIYSAQSGRRNATYRRLQNLLYNVLERPREWAFVYHAFV</sequence>
<dbReference type="OrthoDB" id="8879391at2759"/>
<comment type="caution">
    <text evidence="2">The sequence shown here is derived from an EMBL/GenBank/DDBJ whole genome shotgun (WGS) entry which is preliminary data.</text>
</comment>
<feature type="compositionally biased region" description="Low complexity" evidence="1">
    <location>
        <begin position="44"/>
        <end position="55"/>
    </location>
</feature>
<dbReference type="EMBL" id="SRLO01000049">
    <property type="protein sequence ID" value="TNN80955.1"/>
    <property type="molecule type" value="Genomic_DNA"/>
</dbReference>
<dbReference type="GO" id="GO:0005249">
    <property type="term" value="F:voltage-gated potassium channel activity"/>
    <property type="evidence" value="ECO:0007669"/>
    <property type="project" value="InterPro"/>
</dbReference>
<dbReference type="Proteomes" id="UP000314294">
    <property type="component" value="Unassembled WGS sequence"/>
</dbReference>
<accession>A0A4Z2ISS6</accession>
<evidence type="ECO:0000313" key="2">
    <source>
        <dbReference type="EMBL" id="TNN80955.1"/>
    </source>
</evidence>
<dbReference type="PANTHER" id="PTHR47735:SF8">
    <property type="entry name" value="POTASSIUM VOLTAGE-GATED CHANNEL SUBFAMILY KQT MEMBER 5"/>
    <property type="match status" value="1"/>
</dbReference>